<gene>
    <name evidence="8" type="ORF">GH714_037176</name>
</gene>
<dbReference type="Pfam" id="PF23569">
    <property type="entry name" value="NBD_SMAX1"/>
    <property type="match status" value="1"/>
</dbReference>
<keyword evidence="2 5" id="KW-0677">Repeat</keyword>
<dbReference type="SUPFAM" id="SSF81923">
    <property type="entry name" value="Double Clp-N motif"/>
    <property type="match status" value="1"/>
</dbReference>
<dbReference type="PANTHER" id="PTHR43572">
    <property type="entry name" value="CHAPERONE PROTEIN CLPD, CHLOROPLASTIC"/>
    <property type="match status" value="1"/>
</dbReference>
<feature type="compositionally biased region" description="Low complexity" evidence="6">
    <location>
        <begin position="590"/>
        <end position="601"/>
    </location>
</feature>
<feature type="region of interest" description="Disordered" evidence="6">
    <location>
        <begin position="1090"/>
        <end position="1114"/>
    </location>
</feature>
<evidence type="ECO:0000259" key="7">
    <source>
        <dbReference type="PROSITE" id="PS51903"/>
    </source>
</evidence>
<evidence type="ECO:0000256" key="3">
    <source>
        <dbReference type="ARBA" id="ARBA00023015"/>
    </source>
</evidence>
<evidence type="ECO:0000313" key="9">
    <source>
        <dbReference type="Proteomes" id="UP000467840"/>
    </source>
</evidence>
<comment type="similarity">
    <text evidence="1">Belongs to the ClpA/ClpB family.</text>
</comment>
<evidence type="ECO:0000256" key="5">
    <source>
        <dbReference type="PROSITE-ProRule" id="PRU01251"/>
    </source>
</evidence>
<dbReference type="InterPro" id="IPR058954">
    <property type="entry name" value="AAA_lid_SMAX1"/>
</dbReference>
<dbReference type="Gene3D" id="3.40.50.300">
    <property type="entry name" value="P-loop containing nucleotide triphosphate hydrolases"/>
    <property type="match status" value="1"/>
</dbReference>
<dbReference type="GO" id="GO:0005524">
    <property type="term" value="F:ATP binding"/>
    <property type="evidence" value="ECO:0007669"/>
    <property type="project" value="InterPro"/>
</dbReference>
<dbReference type="InterPro" id="IPR027417">
    <property type="entry name" value="P-loop_NTPase"/>
</dbReference>
<dbReference type="Proteomes" id="UP000467840">
    <property type="component" value="Chromosome 7"/>
</dbReference>
<feature type="domain" description="Clp R" evidence="7">
    <location>
        <begin position="8"/>
        <end position="176"/>
    </location>
</feature>
<protein>
    <recommendedName>
        <fullName evidence="7">Clp R domain-containing protein</fullName>
    </recommendedName>
</protein>
<name>A0A6A6L9G3_HEVBR</name>
<dbReference type="AlphaFoldDB" id="A0A6A6L9G3"/>
<dbReference type="InterPro" id="IPR036628">
    <property type="entry name" value="Clp_N_dom_sf"/>
</dbReference>
<evidence type="ECO:0000313" key="8">
    <source>
        <dbReference type="EMBL" id="KAF2296269.1"/>
    </source>
</evidence>
<dbReference type="GO" id="GO:0006355">
    <property type="term" value="P:regulation of DNA-templated transcription"/>
    <property type="evidence" value="ECO:0007669"/>
    <property type="project" value="InterPro"/>
</dbReference>
<reference evidence="8 9" key="1">
    <citation type="journal article" date="2020" name="Mol. Plant">
        <title>The Chromosome-Based Rubber Tree Genome Provides New Insights into Spurge Genome Evolution and Rubber Biosynthesis.</title>
        <authorList>
            <person name="Liu J."/>
            <person name="Shi C."/>
            <person name="Shi C.C."/>
            <person name="Li W."/>
            <person name="Zhang Q.J."/>
            <person name="Zhang Y."/>
            <person name="Li K."/>
            <person name="Lu H.F."/>
            <person name="Shi C."/>
            <person name="Zhu S.T."/>
            <person name="Xiao Z.Y."/>
            <person name="Nan H."/>
            <person name="Yue Y."/>
            <person name="Zhu X.G."/>
            <person name="Wu Y."/>
            <person name="Hong X.N."/>
            <person name="Fan G.Y."/>
            <person name="Tong Y."/>
            <person name="Zhang D."/>
            <person name="Mao C.L."/>
            <person name="Liu Y.L."/>
            <person name="Hao S.J."/>
            <person name="Liu W.Q."/>
            <person name="Lv M.Q."/>
            <person name="Zhang H.B."/>
            <person name="Liu Y."/>
            <person name="Hu-Tang G.R."/>
            <person name="Wang J.P."/>
            <person name="Wang J.H."/>
            <person name="Sun Y.H."/>
            <person name="Ni S.B."/>
            <person name="Chen W.B."/>
            <person name="Zhang X.C."/>
            <person name="Jiao Y.N."/>
            <person name="Eichler E.E."/>
            <person name="Li G.H."/>
            <person name="Liu X."/>
            <person name="Gao L.Z."/>
        </authorList>
    </citation>
    <scope>NUCLEOTIDE SEQUENCE [LARGE SCALE GENOMIC DNA]</scope>
    <source>
        <strain evidence="9">cv. GT1</strain>
        <tissue evidence="8">Leaf</tissue>
    </source>
</reference>
<organism evidence="8 9">
    <name type="scientific">Hevea brasiliensis</name>
    <name type="common">Para rubber tree</name>
    <name type="synonym">Siphonia brasiliensis</name>
    <dbReference type="NCBI Taxonomy" id="3981"/>
    <lineage>
        <taxon>Eukaryota</taxon>
        <taxon>Viridiplantae</taxon>
        <taxon>Streptophyta</taxon>
        <taxon>Embryophyta</taxon>
        <taxon>Tracheophyta</taxon>
        <taxon>Spermatophyta</taxon>
        <taxon>Magnoliopsida</taxon>
        <taxon>eudicotyledons</taxon>
        <taxon>Gunneridae</taxon>
        <taxon>Pentapetalae</taxon>
        <taxon>rosids</taxon>
        <taxon>fabids</taxon>
        <taxon>Malpighiales</taxon>
        <taxon>Euphorbiaceae</taxon>
        <taxon>Crotonoideae</taxon>
        <taxon>Micrandreae</taxon>
        <taxon>Hevea</taxon>
    </lineage>
</organism>
<keyword evidence="3" id="KW-0805">Transcription regulation</keyword>
<dbReference type="InterPro" id="IPR058680">
    <property type="entry name" value="NBD_SMAX1-like"/>
</dbReference>
<dbReference type="Pfam" id="PF26587">
    <property type="entry name" value="AAA_lid_SMAX1"/>
    <property type="match status" value="1"/>
</dbReference>
<dbReference type="SUPFAM" id="SSF52540">
    <property type="entry name" value="P-loop containing nucleoside triphosphate hydrolases"/>
    <property type="match status" value="1"/>
</dbReference>
<proteinExistence type="inferred from homology"/>
<dbReference type="EMBL" id="JAAGAX010000013">
    <property type="protein sequence ID" value="KAF2296269.1"/>
    <property type="molecule type" value="Genomic_DNA"/>
</dbReference>
<dbReference type="GO" id="GO:0042393">
    <property type="term" value="F:histone binding"/>
    <property type="evidence" value="ECO:0007669"/>
    <property type="project" value="InterPro"/>
</dbReference>
<evidence type="ECO:0000256" key="2">
    <source>
        <dbReference type="ARBA" id="ARBA00022737"/>
    </source>
</evidence>
<comment type="caution">
    <text evidence="8">The sequence shown here is derived from an EMBL/GenBank/DDBJ whole genome shotgun (WGS) entry which is preliminary data.</text>
</comment>
<dbReference type="GO" id="GO:0016887">
    <property type="term" value="F:ATP hydrolysis activity"/>
    <property type="evidence" value="ECO:0007669"/>
    <property type="project" value="InterPro"/>
</dbReference>
<dbReference type="Pfam" id="PF02861">
    <property type="entry name" value="Clp_N"/>
    <property type="match status" value="1"/>
</dbReference>
<dbReference type="Pfam" id="PF12165">
    <property type="entry name" value="Alfin"/>
    <property type="match status" value="1"/>
</dbReference>
<dbReference type="InterPro" id="IPR004176">
    <property type="entry name" value="Clp_R_N"/>
</dbReference>
<dbReference type="InterPro" id="IPR003959">
    <property type="entry name" value="ATPase_AAA_core"/>
</dbReference>
<keyword evidence="4" id="KW-0804">Transcription</keyword>
<feature type="region of interest" description="Disordered" evidence="6">
    <location>
        <begin position="577"/>
        <end position="602"/>
    </location>
</feature>
<evidence type="ECO:0000256" key="1">
    <source>
        <dbReference type="ARBA" id="ARBA00008675"/>
    </source>
</evidence>
<evidence type="ECO:0000256" key="4">
    <source>
        <dbReference type="ARBA" id="ARBA00023163"/>
    </source>
</evidence>
<evidence type="ECO:0000256" key="6">
    <source>
        <dbReference type="SAM" id="MobiDB-lite"/>
    </source>
</evidence>
<keyword evidence="9" id="KW-1185">Reference proteome</keyword>
<accession>A0A6A6L9G3</accession>
<sequence length="1165" mass="128901">MPTPVSTARECLTPEAAHALDEAVSVARRRGHGQTTSLHAVSALLALPSSILRDACARARNSAYSPRLQFKALELCLSVSLDRVPASQLSDDPPVSNSLMAAIKRSQANQRRQPENFHLYHQISQQQSSTSMSCIKVELQNLILSILDDPVVSRVFGEAGFRGSEIKLAIVRPLTQVFKFSRFKGPPMFLCNLSDNPDMGSGRRGFSFPFPGFTGSFNGDENCRRIGEVLVRNKGRNPLLVGVCAYETLASFSEVIEKRKENILPVELSGITVTCIESDISKFISENFDKGCADLRFAEVGRFAEQNLGPGLVVNLGDLKAFVGGEGGNGNGNSLSDSVNYLVEKLTRLLQLHGRKVWFIAFANHFSEIPWLNLTQSPDNLVLSAGCSASSLMESFVPFGGFFSTPSELNSSLSSSNPCISRCHMCNERCEQEVLAVSKGGFIASVADQYQSNLSSWLKMTELGTNKGLDGKTRDDGVVLSAKIAGLQKKWDSICQRLNHTQSPGSNIHPSRFPTVVGFQLAEDKKEDVDKCSSNHKIASPNESRCMNVPIDVQKISRKQLGVPLSVVSELNTKSAQSKQWAKPSKEDLSQLAQSSPSSSLDFGGQFDPSSFKTLFGALREKVSWQDEAVHVISQTIAHCRTANKRCQGASLRRDIWFNFLGPDSCGKKKIAAALAKIIYGSKENLISADLSAPYGRIHTHSQEVHGYDVIFRGKTVIDYVAGELCKNPLSVVFLENVDKADVQAQNYLSRAIRTGKFSDSHGREVGINNAIFVTTSTFTDDKVLPSRKDFSTYDEERILRAKGWPMQMLIEQAPADNMEQHETSEVVKRAHKISARNLDLNLPAEENDELGTDDGNSDNDCMSGNSKAWLRDFFDQVDRIVVFKPFDFDALAERILNEINESFHKIIGSECFLDIDPKVMEQLLAASYLSNRKRMVEDWVEQILSRGFMEVKERNGYSGSYNYNAALESSNLCLACYSHNFGGLQVRKQNFSSEKENLCLYGHPNESWEVTLPAEEVPPELPEPALGINFARDGMHRKDWLSLVAVHSDCWLLSVAFYFGARLNRNERKRLFSLINDLPTLFEVVTGRKPVKDKPGMDSGSKSRNSTKRSIDGQVRNTKLLDESYAEDEDEHGETLCGSCGGTYSADELDSFVMYARGGTMGNV</sequence>
<dbReference type="PANTHER" id="PTHR43572:SF49">
    <property type="entry name" value="PROTEIN SMAX1-LIKE 8"/>
    <property type="match status" value="1"/>
</dbReference>
<dbReference type="Pfam" id="PF07724">
    <property type="entry name" value="AAA_2"/>
    <property type="match status" value="1"/>
</dbReference>
<dbReference type="InterPro" id="IPR021998">
    <property type="entry name" value="Alfin_N"/>
</dbReference>
<dbReference type="PROSITE" id="PS51903">
    <property type="entry name" value="CLP_R"/>
    <property type="match status" value="1"/>
</dbReference>
<dbReference type="InterPro" id="IPR051650">
    <property type="entry name" value="SL_signaling_regulator"/>
</dbReference>
<dbReference type="Gene3D" id="1.10.1780.10">
    <property type="entry name" value="Clp, N-terminal domain"/>
    <property type="match status" value="1"/>
</dbReference>